<keyword evidence="1" id="KW-1133">Transmembrane helix</keyword>
<name>A0AAN9SLX0_PSOTE</name>
<evidence type="ECO:0000313" key="2">
    <source>
        <dbReference type="EMBL" id="KAK7399021.1"/>
    </source>
</evidence>
<evidence type="ECO:0000256" key="1">
    <source>
        <dbReference type="SAM" id="Phobius"/>
    </source>
</evidence>
<dbReference type="AlphaFoldDB" id="A0AAN9SLX0"/>
<organism evidence="2 3">
    <name type="scientific">Psophocarpus tetragonolobus</name>
    <name type="common">Winged bean</name>
    <name type="synonym">Dolichos tetragonolobus</name>
    <dbReference type="NCBI Taxonomy" id="3891"/>
    <lineage>
        <taxon>Eukaryota</taxon>
        <taxon>Viridiplantae</taxon>
        <taxon>Streptophyta</taxon>
        <taxon>Embryophyta</taxon>
        <taxon>Tracheophyta</taxon>
        <taxon>Spermatophyta</taxon>
        <taxon>Magnoliopsida</taxon>
        <taxon>eudicotyledons</taxon>
        <taxon>Gunneridae</taxon>
        <taxon>Pentapetalae</taxon>
        <taxon>rosids</taxon>
        <taxon>fabids</taxon>
        <taxon>Fabales</taxon>
        <taxon>Fabaceae</taxon>
        <taxon>Papilionoideae</taxon>
        <taxon>50 kb inversion clade</taxon>
        <taxon>NPAAA clade</taxon>
        <taxon>indigoferoid/millettioid clade</taxon>
        <taxon>Phaseoleae</taxon>
        <taxon>Psophocarpus</taxon>
    </lineage>
</organism>
<accession>A0AAN9SLX0</accession>
<protein>
    <submittedName>
        <fullName evidence="2">Uncharacterized protein</fullName>
    </submittedName>
</protein>
<feature type="transmembrane region" description="Helical" evidence="1">
    <location>
        <begin position="66"/>
        <end position="86"/>
    </location>
</feature>
<proteinExistence type="predicted"/>
<keyword evidence="1" id="KW-0812">Transmembrane</keyword>
<dbReference type="PANTHER" id="PTHR36784:SF1">
    <property type="entry name" value="HISTONE-LYSINE N-METHYLTRANSFERASE"/>
    <property type="match status" value="1"/>
</dbReference>
<keyword evidence="3" id="KW-1185">Reference proteome</keyword>
<comment type="caution">
    <text evidence="2">The sequence shown here is derived from an EMBL/GenBank/DDBJ whole genome shotgun (WGS) entry which is preliminary data.</text>
</comment>
<keyword evidence="1" id="KW-0472">Membrane</keyword>
<feature type="transmembrane region" description="Helical" evidence="1">
    <location>
        <begin position="106"/>
        <end position="127"/>
    </location>
</feature>
<gene>
    <name evidence="2" type="ORF">VNO78_10196</name>
</gene>
<feature type="transmembrane region" description="Helical" evidence="1">
    <location>
        <begin position="139"/>
        <end position="157"/>
    </location>
</feature>
<evidence type="ECO:0000313" key="3">
    <source>
        <dbReference type="Proteomes" id="UP001386955"/>
    </source>
</evidence>
<dbReference type="EMBL" id="JAYMYS010000003">
    <property type="protein sequence ID" value="KAK7399021.1"/>
    <property type="molecule type" value="Genomic_DNA"/>
</dbReference>
<dbReference type="PANTHER" id="PTHR36784">
    <property type="entry name" value="HISTONE-LYSINE N-METHYLTRANSFERASE"/>
    <property type="match status" value="1"/>
</dbReference>
<dbReference type="Proteomes" id="UP001386955">
    <property type="component" value="Unassembled WGS sequence"/>
</dbReference>
<feature type="transmembrane region" description="Helical" evidence="1">
    <location>
        <begin position="169"/>
        <end position="189"/>
    </location>
</feature>
<sequence length="209" mass="24800">MLEVGAGRGGEWLNKEMKKLARSLRNSEHQNLSLPVHDGDSRPLDSQEQEDFVRCLERSQAQQARLWRTLFATLFFCYFLFLSYSIFHQASAPWQLRYHAYFMEEIYSWMVICADCVAVLACSLAIIGLLHESRLHRRWIHYSWYTGILLAMFWLYYMLRLPKFRWDVIWLPFGPISASAICLYVDHLLTESSEEVRKLRGYMYTYKAS</sequence>
<reference evidence="2 3" key="1">
    <citation type="submission" date="2024-01" db="EMBL/GenBank/DDBJ databases">
        <title>The genomes of 5 underutilized Papilionoideae crops provide insights into root nodulation and disease resistanc.</title>
        <authorList>
            <person name="Jiang F."/>
        </authorList>
    </citation>
    <scope>NUCLEOTIDE SEQUENCE [LARGE SCALE GENOMIC DNA]</scope>
    <source>
        <strain evidence="2">DUOXIRENSHENG_FW03</strain>
        <tissue evidence="2">Leaves</tissue>
    </source>
</reference>